<dbReference type="InterPro" id="IPR009936">
    <property type="entry name" value="DUF1468"/>
</dbReference>
<dbReference type="EMBL" id="BJXU01000072">
    <property type="protein sequence ID" value="GEN24043.1"/>
    <property type="molecule type" value="Genomic_DNA"/>
</dbReference>
<feature type="transmembrane region" description="Helical" evidence="1">
    <location>
        <begin position="99"/>
        <end position="132"/>
    </location>
</feature>
<keyword evidence="1" id="KW-0812">Transmembrane</keyword>
<dbReference type="Pfam" id="PF07331">
    <property type="entry name" value="TctB"/>
    <property type="match status" value="1"/>
</dbReference>
<name>A0A1M7I757_9GAMM</name>
<reference evidence="3 6" key="2">
    <citation type="submission" date="2019-07" db="EMBL/GenBank/DDBJ databases">
        <title>Whole genome shotgun sequence of Halomonas cupida NBRC 102219.</title>
        <authorList>
            <person name="Hosoyama A."/>
            <person name="Uohara A."/>
            <person name="Ohji S."/>
            <person name="Ichikawa N."/>
        </authorList>
    </citation>
    <scope>NUCLEOTIDE SEQUENCE [LARGE SCALE GENOMIC DNA]</scope>
    <source>
        <strain evidence="3 6">NBRC 102219</strain>
    </source>
</reference>
<dbReference type="AlphaFoldDB" id="A0A1M7I757"/>
<evidence type="ECO:0000313" key="5">
    <source>
        <dbReference type="Proteomes" id="UP000184123"/>
    </source>
</evidence>
<feature type="transmembrane region" description="Helical" evidence="1">
    <location>
        <begin position="138"/>
        <end position="161"/>
    </location>
</feature>
<dbReference type="STRING" id="44933.SAMN05660971_02831"/>
<accession>A0A1M7I757</accession>
<keyword evidence="1" id="KW-1133">Transmembrane helix</keyword>
<dbReference type="RefSeq" id="WP_073435835.1">
    <property type="nucleotide sequence ID" value="NZ_BJXU01000072.1"/>
</dbReference>
<keyword evidence="6" id="KW-1185">Reference proteome</keyword>
<evidence type="ECO:0000313" key="4">
    <source>
        <dbReference type="EMBL" id="SHM36277.1"/>
    </source>
</evidence>
<feature type="transmembrane region" description="Helical" evidence="1">
    <location>
        <begin position="40"/>
        <end position="58"/>
    </location>
</feature>
<feature type="transmembrane region" description="Helical" evidence="1">
    <location>
        <begin position="7"/>
        <end position="28"/>
    </location>
</feature>
<gene>
    <name evidence="3" type="ORF">HCU01_19920</name>
    <name evidence="4" type="ORF">SAMN05660971_02831</name>
</gene>
<reference evidence="4 5" key="1">
    <citation type="submission" date="2016-11" db="EMBL/GenBank/DDBJ databases">
        <authorList>
            <person name="Jaros S."/>
            <person name="Januszkiewicz K."/>
            <person name="Wedrychowicz H."/>
        </authorList>
    </citation>
    <scope>NUCLEOTIDE SEQUENCE [LARGE SCALE GENOMIC DNA]</scope>
    <source>
        <strain evidence="4 5">DSM 4740</strain>
    </source>
</reference>
<protein>
    <submittedName>
        <fullName evidence="4">Tripartite tricarboxylate transporter TctB family protein</fullName>
    </submittedName>
</protein>
<evidence type="ECO:0000256" key="1">
    <source>
        <dbReference type="SAM" id="Phobius"/>
    </source>
</evidence>
<organism evidence="4 5">
    <name type="scientific">Halomonas cupida</name>
    <dbReference type="NCBI Taxonomy" id="44933"/>
    <lineage>
        <taxon>Bacteria</taxon>
        <taxon>Pseudomonadati</taxon>
        <taxon>Pseudomonadota</taxon>
        <taxon>Gammaproteobacteria</taxon>
        <taxon>Oceanospirillales</taxon>
        <taxon>Halomonadaceae</taxon>
        <taxon>Halomonas</taxon>
    </lineage>
</organism>
<dbReference type="OrthoDB" id="6167750at2"/>
<keyword evidence="1" id="KW-0472">Membrane</keyword>
<dbReference type="EMBL" id="FRCA01000007">
    <property type="protein sequence ID" value="SHM36277.1"/>
    <property type="molecule type" value="Genomic_DNA"/>
</dbReference>
<feature type="domain" description="DUF1468" evidence="2">
    <location>
        <begin position="8"/>
        <end position="164"/>
    </location>
</feature>
<proteinExistence type="predicted"/>
<evidence type="ECO:0000313" key="6">
    <source>
        <dbReference type="Proteomes" id="UP000321726"/>
    </source>
</evidence>
<dbReference type="Proteomes" id="UP000321726">
    <property type="component" value="Unassembled WGS sequence"/>
</dbReference>
<dbReference type="Proteomes" id="UP000184123">
    <property type="component" value="Unassembled WGS sequence"/>
</dbReference>
<evidence type="ECO:0000259" key="2">
    <source>
        <dbReference type="Pfam" id="PF07331"/>
    </source>
</evidence>
<sequence length="164" mass="17658">MNTKLTLFAAVVMIVAAAALIPTLQLPGSKEVSTLVGPRLWPLSLVVALMAFGAFLLVDTRKQARKEADSSMPSESNDKPIESAQAAGNRWSIAANRHWYLIAMTVIYTLLMQTLGFLPSTVAFALAMSWLLGARHWGLILATVAIAVVLIQGVFVFLLGIPLP</sequence>
<evidence type="ECO:0000313" key="3">
    <source>
        <dbReference type="EMBL" id="GEN24043.1"/>
    </source>
</evidence>